<dbReference type="AlphaFoldDB" id="A0A919ISU1"/>
<reference evidence="1" key="1">
    <citation type="submission" date="2021-01" db="EMBL/GenBank/DDBJ databases">
        <title>Whole genome shotgun sequence of Actinoplanes cyaneus NBRC 14990.</title>
        <authorList>
            <person name="Komaki H."/>
            <person name="Tamura T."/>
        </authorList>
    </citation>
    <scope>NUCLEOTIDE SEQUENCE</scope>
    <source>
        <strain evidence="1">NBRC 14990</strain>
    </source>
</reference>
<organism evidence="1 2">
    <name type="scientific">Actinoplanes cyaneus</name>
    <dbReference type="NCBI Taxonomy" id="52696"/>
    <lineage>
        <taxon>Bacteria</taxon>
        <taxon>Bacillati</taxon>
        <taxon>Actinomycetota</taxon>
        <taxon>Actinomycetes</taxon>
        <taxon>Micromonosporales</taxon>
        <taxon>Micromonosporaceae</taxon>
        <taxon>Actinoplanes</taxon>
    </lineage>
</organism>
<dbReference type="EMBL" id="BOMH01000096">
    <property type="protein sequence ID" value="GID71094.1"/>
    <property type="molecule type" value="Genomic_DNA"/>
</dbReference>
<evidence type="ECO:0000313" key="2">
    <source>
        <dbReference type="Proteomes" id="UP000619479"/>
    </source>
</evidence>
<name>A0A919ISU1_9ACTN</name>
<proteinExistence type="predicted"/>
<dbReference type="Proteomes" id="UP000619479">
    <property type="component" value="Unassembled WGS sequence"/>
</dbReference>
<keyword evidence="2" id="KW-1185">Reference proteome</keyword>
<comment type="caution">
    <text evidence="1">The sequence shown here is derived from an EMBL/GenBank/DDBJ whole genome shotgun (WGS) entry which is preliminary data.</text>
</comment>
<accession>A0A919ISU1</accession>
<evidence type="ECO:0000313" key="1">
    <source>
        <dbReference type="EMBL" id="GID71094.1"/>
    </source>
</evidence>
<dbReference type="RefSeq" id="WP_264653454.1">
    <property type="nucleotide sequence ID" value="NZ_BAAAUC010000090.1"/>
</dbReference>
<protein>
    <submittedName>
        <fullName evidence="1">Uncharacterized protein</fullName>
    </submittedName>
</protein>
<sequence>MPQALIERIGAETGAEAQVGIADGTFAAPLAARANRLVEPG</sequence>
<gene>
    <name evidence="1" type="ORF">Acy02nite_89750</name>
</gene>